<name>A0A0V7ZI18_9CYAN</name>
<keyword evidence="3" id="KW-1185">Reference proteome</keyword>
<dbReference type="Pfam" id="PF07173">
    <property type="entry name" value="GRDP-like"/>
    <property type="match status" value="1"/>
</dbReference>
<dbReference type="EMBL" id="LMTZ01000160">
    <property type="protein sequence ID" value="KST62289.1"/>
    <property type="molecule type" value="Genomic_DNA"/>
</dbReference>
<evidence type="ECO:0008006" key="4">
    <source>
        <dbReference type="Google" id="ProtNLM"/>
    </source>
</evidence>
<organism evidence="2 3">
    <name type="scientific">Mastigocoleus testarum BC008</name>
    <dbReference type="NCBI Taxonomy" id="371196"/>
    <lineage>
        <taxon>Bacteria</taxon>
        <taxon>Bacillati</taxon>
        <taxon>Cyanobacteriota</taxon>
        <taxon>Cyanophyceae</taxon>
        <taxon>Nostocales</taxon>
        <taxon>Hapalosiphonaceae</taxon>
        <taxon>Mastigocoleus</taxon>
    </lineage>
</organism>
<dbReference type="Proteomes" id="UP000053372">
    <property type="component" value="Unassembled WGS sequence"/>
</dbReference>
<evidence type="ECO:0000313" key="2">
    <source>
        <dbReference type="EMBL" id="KST64114.1"/>
    </source>
</evidence>
<dbReference type="EMBL" id="LMTZ01000128">
    <property type="protein sequence ID" value="KST64114.1"/>
    <property type="molecule type" value="Genomic_DNA"/>
</dbReference>
<sequence length="175" mass="20538">MNISTFADKLERLDLQLVADKLMSSEYGYGWDMEKIQLAIERYKKFLILQYLYPNFELVPSKEIDAVWHEHILVNTHQYIQDCHYLFGYLLHHRWTDSKKDILESQKARRAFITTKQLFMEIFAEDIFGETTFEVAPCVDLPISSETSLQIGACLNLPKYSFSDDAPSYEHSQIL</sequence>
<proteinExistence type="predicted"/>
<dbReference type="AlphaFoldDB" id="A0A0V7ZI18"/>
<accession>A0A0V7ZI18</accession>
<gene>
    <name evidence="1" type="ORF">BC008_08955</name>
    <name evidence="2" type="ORF">BC008_15830</name>
</gene>
<evidence type="ECO:0000313" key="3">
    <source>
        <dbReference type="Proteomes" id="UP000053372"/>
    </source>
</evidence>
<reference evidence="2 3" key="1">
    <citation type="journal article" date="2015" name="Genome Announc.">
        <title>Draft Genome of the Euendolithic (true boring) Cyanobacterium Mastigocoleus testarum strain BC008.</title>
        <authorList>
            <person name="Guida B.S."/>
            <person name="Garcia-Pichel F."/>
        </authorList>
    </citation>
    <scope>NUCLEOTIDE SEQUENCE [LARGE SCALE GENOMIC DNA]</scope>
    <source>
        <strain evidence="2 3">BC008</strain>
    </source>
</reference>
<dbReference type="InterPro" id="IPR009836">
    <property type="entry name" value="GRDP-like"/>
</dbReference>
<evidence type="ECO:0000313" key="1">
    <source>
        <dbReference type="EMBL" id="KST62289.1"/>
    </source>
</evidence>
<comment type="caution">
    <text evidence="2">The sequence shown here is derived from an EMBL/GenBank/DDBJ whole genome shotgun (WGS) entry which is preliminary data.</text>
</comment>
<protein>
    <recommendedName>
        <fullName evidence="4">Glycine-rich domain-containing protein-like</fullName>
    </recommendedName>
</protein>
<dbReference type="RefSeq" id="WP_058184278.1">
    <property type="nucleotide sequence ID" value="NZ_LMTZ01000128.1"/>
</dbReference>